<sequence>PSFSHHGKRYQIPADVWHRGGKLEDITVVPKPLHGEVEMWQPITSATQRGYDFMVKHGINGVIATIGDPADKFAQEYQSALLRVGTETQLGERLAIGCQIHIAETKEKALKEAQPFYEELLKGLAPLGRFPNLSDDQIKSTFAPQLAPSAGLPTIHDAVNEGSWICGPPEHVIEKLQELQNRFPGLERVFIAAGGLGIPPSAMLADIDSFANDVMPVFTKI</sequence>
<proteinExistence type="predicted"/>
<dbReference type="InterPro" id="IPR036661">
    <property type="entry name" value="Luciferase-like_sf"/>
</dbReference>
<protein>
    <submittedName>
        <fullName evidence="1">Uncharacterized protein</fullName>
    </submittedName>
</protein>
<feature type="non-terminal residue" evidence="1">
    <location>
        <position position="1"/>
    </location>
</feature>
<organism evidence="1">
    <name type="scientific">marine metagenome</name>
    <dbReference type="NCBI Taxonomy" id="408172"/>
    <lineage>
        <taxon>unclassified sequences</taxon>
        <taxon>metagenomes</taxon>
        <taxon>ecological metagenomes</taxon>
    </lineage>
</organism>
<dbReference type="GO" id="GO:0016705">
    <property type="term" value="F:oxidoreductase activity, acting on paired donors, with incorporation or reduction of molecular oxygen"/>
    <property type="evidence" value="ECO:0007669"/>
    <property type="project" value="InterPro"/>
</dbReference>
<dbReference type="SUPFAM" id="SSF51679">
    <property type="entry name" value="Bacterial luciferase-like"/>
    <property type="match status" value="1"/>
</dbReference>
<dbReference type="Gene3D" id="3.20.20.30">
    <property type="entry name" value="Luciferase-like domain"/>
    <property type="match status" value="1"/>
</dbReference>
<dbReference type="EMBL" id="UINC01010007">
    <property type="protein sequence ID" value="SVA44675.1"/>
    <property type="molecule type" value="Genomic_DNA"/>
</dbReference>
<name>A0A381VWP7_9ZZZZ</name>
<accession>A0A381VWP7</accession>
<evidence type="ECO:0000313" key="1">
    <source>
        <dbReference type="EMBL" id="SVA44675.1"/>
    </source>
</evidence>
<dbReference type="AlphaFoldDB" id="A0A381VWP7"/>
<gene>
    <name evidence="1" type="ORF">METZ01_LOCUS97529</name>
</gene>
<reference evidence="1" key="1">
    <citation type="submission" date="2018-05" db="EMBL/GenBank/DDBJ databases">
        <authorList>
            <person name="Lanie J.A."/>
            <person name="Ng W.-L."/>
            <person name="Kazmierczak K.M."/>
            <person name="Andrzejewski T.M."/>
            <person name="Davidsen T.M."/>
            <person name="Wayne K.J."/>
            <person name="Tettelin H."/>
            <person name="Glass J.I."/>
            <person name="Rusch D."/>
            <person name="Podicherti R."/>
            <person name="Tsui H.-C.T."/>
            <person name="Winkler M.E."/>
        </authorList>
    </citation>
    <scope>NUCLEOTIDE SEQUENCE</scope>
</reference>